<evidence type="ECO:0000313" key="4">
    <source>
        <dbReference type="EMBL" id="GAA1967495.1"/>
    </source>
</evidence>
<gene>
    <name evidence="4" type="ORF">GCM10009838_27150</name>
</gene>
<dbReference type="SUPFAM" id="SSF47336">
    <property type="entry name" value="ACP-like"/>
    <property type="match status" value="1"/>
</dbReference>
<dbReference type="InterPro" id="IPR009081">
    <property type="entry name" value="PP-bd_ACP"/>
</dbReference>
<dbReference type="Pfam" id="PF00550">
    <property type="entry name" value="PP-binding"/>
    <property type="match status" value="1"/>
</dbReference>
<evidence type="ECO:0000256" key="2">
    <source>
        <dbReference type="ARBA" id="ARBA00022553"/>
    </source>
</evidence>
<dbReference type="InterPro" id="IPR036736">
    <property type="entry name" value="ACP-like_sf"/>
</dbReference>
<dbReference type="Gene3D" id="1.10.1200.10">
    <property type="entry name" value="ACP-like"/>
    <property type="match status" value="1"/>
</dbReference>
<organism evidence="4 5">
    <name type="scientific">Catenulispora subtropica</name>
    <dbReference type="NCBI Taxonomy" id="450798"/>
    <lineage>
        <taxon>Bacteria</taxon>
        <taxon>Bacillati</taxon>
        <taxon>Actinomycetota</taxon>
        <taxon>Actinomycetes</taxon>
        <taxon>Catenulisporales</taxon>
        <taxon>Catenulisporaceae</taxon>
        <taxon>Catenulispora</taxon>
    </lineage>
</organism>
<protein>
    <recommendedName>
        <fullName evidence="3">Carrier domain-containing protein</fullName>
    </recommendedName>
</protein>
<evidence type="ECO:0000256" key="1">
    <source>
        <dbReference type="ARBA" id="ARBA00022450"/>
    </source>
</evidence>
<dbReference type="EMBL" id="BAAAQM010000013">
    <property type="protein sequence ID" value="GAA1967495.1"/>
    <property type="molecule type" value="Genomic_DNA"/>
</dbReference>
<proteinExistence type="predicted"/>
<comment type="caution">
    <text evidence="4">The sequence shown here is derived from an EMBL/GenBank/DDBJ whole genome shotgun (WGS) entry which is preliminary data.</text>
</comment>
<keyword evidence="1" id="KW-0596">Phosphopantetheine</keyword>
<reference evidence="5" key="1">
    <citation type="journal article" date="2019" name="Int. J. Syst. Evol. Microbiol.">
        <title>The Global Catalogue of Microorganisms (GCM) 10K type strain sequencing project: providing services to taxonomists for standard genome sequencing and annotation.</title>
        <authorList>
            <consortium name="The Broad Institute Genomics Platform"/>
            <consortium name="The Broad Institute Genome Sequencing Center for Infectious Disease"/>
            <person name="Wu L."/>
            <person name="Ma J."/>
        </authorList>
    </citation>
    <scope>NUCLEOTIDE SEQUENCE [LARGE SCALE GENOMIC DNA]</scope>
    <source>
        <strain evidence="5">JCM 16013</strain>
    </source>
</reference>
<dbReference type="PROSITE" id="PS00012">
    <property type="entry name" value="PHOSPHOPANTETHEINE"/>
    <property type="match status" value="1"/>
</dbReference>
<dbReference type="InterPro" id="IPR006162">
    <property type="entry name" value="Ppantetheine_attach_site"/>
</dbReference>
<dbReference type="PROSITE" id="PS50075">
    <property type="entry name" value="CARRIER"/>
    <property type="match status" value="1"/>
</dbReference>
<sequence length="89" mass="9487">MGMPATEKTATAALEQIVALIVEVKPGLADTKVLPSDSLVDDLGLDSLDILQLSRKINRDLGVFDLDTWGENAAEHGRTVQSLLDGIEA</sequence>
<keyword evidence="5" id="KW-1185">Reference proteome</keyword>
<name>A0ABP5CTP5_9ACTN</name>
<feature type="domain" description="Carrier" evidence="3">
    <location>
        <begin position="12"/>
        <end position="89"/>
    </location>
</feature>
<evidence type="ECO:0000313" key="5">
    <source>
        <dbReference type="Proteomes" id="UP001499854"/>
    </source>
</evidence>
<accession>A0ABP5CTP5</accession>
<evidence type="ECO:0000259" key="3">
    <source>
        <dbReference type="PROSITE" id="PS50075"/>
    </source>
</evidence>
<keyword evidence="2" id="KW-0597">Phosphoprotein</keyword>
<dbReference type="Proteomes" id="UP001499854">
    <property type="component" value="Unassembled WGS sequence"/>
</dbReference>